<reference evidence="6 7" key="1">
    <citation type="submission" date="2019-12" db="EMBL/GenBank/DDBJ databases">
        <title>Genomic-based taxomic classification of the family Erythrobacteraceae.</title>
        <authorList>
            <person name="Xu L."/>
        </authorList>
    </citation>
    <scope>NUCLEOTIDE SEQUENCE [LARGE SCALE GENOMIC DNA]</scope>
    <source>
        <strain evidence="6 7">M0322</strain>
    </source>
</reference>
<evidence type="ECO:0000256" key="4">
    <source>
        <dbReference type="ARBA" id="ARBA00023163"/>
    </source>
</evidence>
<evidence type="ECO:0000313" key="6">
    <source>
        <dbReference type="EMBL" id="MXO71791.1"/>
    </source>
</evidence>
<dbReference type="PANTHER" id="PTHR30118:SF6">
    <property type="entry name" value="HTH-TYPE TRANSCRIPTIONAL REGULATOR LEUO"/>
    <property type="match status" value="1"/>
</dbReference>
<keyword evidence="2" id="KW-0805">Transcription regulation</keyword>
<dbReference type="GO" id="GO:0003677">
    <property type="term" value="F:DNA binding"/>
    <property type="evidence" value="ECO:0007669"/>
    <property type="project" value="UniProtKB-KW"/>
</dbReference>
<sequence length="300" mass="33519">MRFERLDLNLLVALAVLIEERSVSAAARRLHLSQPAVSGALNRLRDFFGDELLVQSGRQMVLTPKAEELAGPVNDALMLIRTRITTPARFDPERVERTFRVIASDYVFLVFLAEMVAGLAKTAPGLSFEILSPEERTMDLLDRGEADLLITIDTRVRPDFPRLELFKDEQAVICWSGSRHAAGIDREAFGAAGHAVSYFGPARAPAFSELYFEQHAIDRRIEVYVPTFTMLPDAVIGTERLATIQRRYAVRCARVMPISVLPVPYPVPMLTEVAQWHSMRSQDAGVQWLVKTIEQAAGAL</sequence>
<protein>
    <submittedName>
        <fullName evidence="6">LysR family transcriptional regulator</fullName>
    </submittedName>
</protein>
<dbReference type="OrthoDB" id="8339333at2"/>
<dbReference type="PROSITE" id="PS50931">
    <property type="entry name" value="HTH_LYSR"/>
    <property type="match status" value="1"/>
</dbReference>
<gene>
    <name evidence="6" type="ORF">GRI99_09085</name>
</gene>
<keyword evidence="7" id="KW-1185">Reference proteome</keyword>
<keyword evidence="3" id="KW-0238">DNA-binding</keyword>
<dbReference type="Pfam" id="PF03466">
    <property type="entry name" value="LysR_substrate"/>
    <property type="match status" value="1"/>
</dbReference>
<organism evidence="6 7">
    <name type="scientific">Alteraurantiacibacter buctensis</name>
    <dbReference type="NCBI Taxonomy" id="1503981"/>
    <lineage>
        <taxon>Bacteria</taxon>
        <taxon>Pseudomonadati</taxon>
        <taxon>Pseudomonadota</taxon>
        <taxon>Alphaproteobacteria</taxon>
        <taxon>Sphingomonadales</taxon>
        <taxon>Erythrobacteraceae</taxon>
        <taxon>Alteraurantiacibacter</taxon>
    </lineage>
</organism>
<name>A0A844YYD2_9SPHN</name>
<evidence type="ECO:0000313" key="7">
    <source>
        <dbReference type="Proteomes" id="UP000466966"/>
    </source>
</evidence>
<dbReference type="PANTHER" id="PTHR30118">
    <property type="entry name" value="HTH-TYPE TRANSCRIPTIONAL REGULATOR LEUO-RELATED"/>
    <property type="match status" value="1"/>
</dbReference>
<dbReference type="SUPFAM" id="SSF46785">
    <property type="entry name" value="Winged helix' DNA-binding domain"/>
    <property type="match status" value="1"/>
</dbReference>
<dbReference type="RefSeq" id="WP_160771748.1">
    <property type="nucleotide sequence ID" value="NZ_WTYV01000003.1"/>
</dbReference>
<comment type="similarity">
    <text evidence="1">Belongs to the LysR transcriptional regulatory family.</text>
</comment>
<dbReference type="Gene3D" id="1.10.10.10">
    <property type="entry name" value="Winged helix-like DNA-binding domain superfamily/Winged helix DNA-binding domain"/>
    <property type="match status" value="1"/>
</dbReference>
<dbReference type="SUPFAM" id="SSF53850">
    <property type="entry name" value="Periplasmic binding protein-like II"/>
    <property type="match status" value="1"/>
</dbReference>
<feature type="domain" description="HTH lysR-type" evidence="5">
    <location>
        <begin position="6"/>
        <end position="63"/>
    </location>
</feature>
<evidence type="ECO:0000256" key="1">
    <source>
        <dbReference type="ARBA" id="ARBA00009437"/>
    </source>
</evidence>
<dbReference type="EMBL" id="WTYV01000003">
    <property type="protein sequence ID" value="MXO71791.1"/>
    <property type="molecule type" value="Genomic_DNA"/>
</dbReference>
<dbReference type="PRINTS" id="PR00039">
    <property type="entry name" value="HTHLYSR"/>
</dbReference>
<dbReference type="AlphaFoldDB" id="A0A844YYD2"/>
<proteinExistence type="inferred from homology"/>
<evidence type="ECO:0000259" key="5">
    <source>
        <dbReference type="PROSITE" id="PS50931"/>
    </source>
</evidence>
<dbReference type="Proteomes" id="UP000466966">
    <property type="component" value="Unassembled WGS sequence"/>
</dbReference>
<dbReference type="InterPro" id="IPR036388">
    <property type="entry name" value="WH-like_DNA-bd_sf"/>
</dbReference>
<dbReference type="InterPro" id="IPR000847">
    <property type="entry name" value="LysR_HTH_N"/>
</dbReference>
<evidence type="ECO:0000256" key="3">
    <source>
        <dbReference type="ARBA" id="ARBA00023125"/>
    </source>
</evidence>
<dbReference type="InterPro" id="IPR036390">
    <property type="entry name" value="WH_DNA-bd_sf"/>
</dbReference>
<dbReference type="Gene3D" id="3.40.190.10">
    <property type="entry name" value="Periplasmic binding protein-like II"/>
    <property type="match status" value="2"/>
</dbReference>
<dbReference type="Pfam" id="PF00126">
    <property type="entry name" value="HTH_1"/>
    <property type="match status" value="1"/>
</dbReference>
<accession>A0A844YYD2</accession>
<evidence type="ECO:0000256" key="2">
    <source>
        <dbReference type="ARBA" id="ARBA00023015"/>
    </source>
</evidence>
<dbReference type="InterPro" id="IPR050389">
    <property type="entry name" value="LysR-type_TF"/>
</dbReference>
<comment type="caution">
    <text evidence="6">The sequence shown here is derived from an EMBL/GenBank/DDBJ whole genome shotgun (WGS) entry which is preliminary data.</text>
</comment>
<dbReference type="GO" id="GO:0003700">
    <property type="term" value="F:DNA-binding transcription factor activity"/>
    <property type="evidence" value="ECO:0007669"/>
    <property type="project" value="InterPro"/>
</dbReference>
<dbReference type="InterPro" id="IPR005119">
    <property type="entry name" value="LysR_subst-bd"/>
</dbReference>
<keyword evidence="4" id="KW-0804">Transcription</keyword>